<protein>
    <submittedName>
        <fullName evidence="2">Uncharacterized protein</fullName>
    </submittedName>
</protein>
<name>A0A1H0NQ96_MICTS</name>
<dbReference type="Proteomes" id="UP000186456">
    <property type="component" value="Unassembled WGS sequence"/>
</dbReference>
<feature type="compositionally biased region" description="Basic and acidic residues" evidence="1">
    <location>
        <begin position="192"/>
        <end position="217"/>
    </location>
</feature>
<dbReference type="AlphaFoldDB" id="A0A1H0NQ96"/>
<sequence>MPRLRRPSRRRPPSRTRAGTVRDSRIDSPAAGCRVWSAARRRCAVSGTRIHGVRVQLPRMVGGSAKMRHFGHTNPRRARSIAAYGRRLGGRRLGGDAPSRAHESTPCAFGCRLWWTARRSMRHLGQMTSRRAHSIAANGHRGRARPAVWGKRIQREQSAPRDGEGPRESATRKRRRAAREHDPKTAKGRARARPEKGEGPRESTPRKRRRAPGEPDALRVLAAISGRRSTRRRAARHT</sequence>
<feature type="region of interest" description="Disordered" evidence="1">
    <location>
        <begin position="128"/>
        <end position="238"/>
    </location>
</feature>
<feature type="compositionally biased region" description="Basic and acidic residues" evidence="1">
    <location>
        <begin position="153"/>
        <end position="171"/>
    </location>
</feature>
<feature type="region of interest" description="Disordered" evidence="1">
    <location>
        <begin position="1"/>
        <end position="25"/>
    </location>
</feature>
<gene>
    <name evidence="2" type="ORF">SAMN04487788_1470</name>
</gene>
<dbReference type="EMBL" id="FNJN01000003">
    <property type="protein sequence ID" value="SDO94746.1"/>
    <property type="molecule type" value="Genomic_DNA"/>
</dbReference>
<feature type="compositionally biased region" description="Basic residues" evidence="1">
    <location>
        <begin position="228"/>
        <end position="238"/>
    </location>
</feature>
<reference evidence="2 3" key="1">
    <citation type="submission" date="2016-10" db="EMBL/GenBank/DDBJ databases">
        <authorList>
            <person name="de Groot N.N."/>
        </authorList>
    </citation>
    <scope>NUCLEOTIDE SEQUENCE [LARGE SCALE GENOMIC DNA]</scope>
    <source>
        <strain evidence="2 3">StLB037</strain>
    </source>
</reference>
<accession>A0A1H0NQ96</accession>
<evidence type="ECO:0000313" key="3">
    <source>
        <dbReference type="Proteomes" id="UP000186456"/>
    </source>
</evidence>
<proteinExistence type="predicted"/>
<evidence type="ECO:0000313" key="2">
    <source>
        <dbReference type="EMBL" id="SDO94746.1"/>
    </source>
</evidence>
<evidence type="ECO:0000256" key="1">
    <source>
        <dbReference type="SAM" id="MobiDB-lite"/>
    </source>
</evidence>
<feature type="compositionally biased region" description="Basic residues" evidence="1">
    <location>
        <begin position="1"/>
        <end position="14"/>
    </location>
</feature>
<organism evidence="2 3">
    <name type="scientific">Microbacterium testaceum (strain StLB037)</name>
    <dbReference type="NCBI Taxonomy" id="979556"/>
    <lineage>
        <taxon>Bacteria</taxon>
        <taxon>Bacillati</taxon>
        <taxon>Actinomycetota</taxon>
        <taxon>Actinomycetes</taxon>
        <taxon>Micrococcales</taxon>
        <taxon>Microbacteriaceae</taxon>
        <taxon>Microbacterium</taxon>
    </lineage>
</organism>